<feature type="domain" description="DAGKc" evidence="5">
    <location>
        <begin position="1"/>
        <end position="129"/>
    </location>
</feature>
<dbReference type="InterPro" id="IPR045540">
    <property type="entry name" value="YegS/DAGK_C"/>
</dbReference>
<evidence type="ECO:0000259" key="5">
    <source>
        <dbReference type="PROSITE" id="PS50146"/>
    </source>
</evidence>
<reference evidence="6 7" key="1">
    <citation type="submission" date="2016-10" db="EMBL/GenBank/DDBJ databases">
        <authorList>
            <person name="de Groot N.N."/>
        </authorList>
    </citation>
    <scope>NUCLEOTIDE SEQUENCE [LARGE SCALE GENOMIC DNA]</scope>
    <source>
        <strain evidence="6 7">DSM 23399</strain>
    </source>
</reference>
<proteinExistence type="predicted"/>
<evidence type="ECO:0000256" key="2">
    <source>
        <dbReference type="ARBA" id="ARBA00022741"/>
    </source>
</evidence>
<evidence type="ECO:0000256" key="1">
    <source>
        <dbReference type="ARBA" id="ARBA00022679"/>
    </source>
</evidence>
<sequence length="301" mass="33181">MAAKCLLIYNPVSGNDSITDVELLEMAQVRMPDFSVELWETTGENDEDKIKAKYNESKPDLVLIGGGDGTVKLVAKCLQEEKVPMCILPLGSANGLAKCLGINDMVDSWESVRDFKAHYIDAIQINGELCLHLADFGINANLIQKFEQEESRGMLAYVKNSFSEIFGAEAKKFQLEISGESIEVIAKMIVIANGDQYGTGAIVNCNGIMDDGKFEVIAFNPETAENYVRMTMAFFKGDIDEVEGVRSWSVEECKLSNPEGAEFQIDGEMMDSTDFISAKIEKHAFKFLTGKSFAACHTSLD</sequence>
<dbReference type="AlphaFoldDB" id="A0A1I0ZKH8"/>
<dbReference type="Gene3D" id="2.60.200.40">
    <property type="match status" value="1"/>
</dbReference>
<evidence type="ECO:0000256" key="3">
    <source>
        <dbReference type="ARBA" id="ARBA00022777"/>
    </source>
</evidence>
<dbReference type="EMBL" id="FOKK01000006">
    <property type="protein sequence ID" value="SFB25616.1"/>
    <property type="molecule type" value="Genomic_DNA"/>
</dbReference>
<organism evidence="6 7">
    <name type="scientific">Algoriphagus aquimarinus</name>
    <dbReference type="NCBI Taxonomy" id="237018"/>
    <lineage>
        <taxon>Bacteria</taxon>
        <taxon>Pseudomonadati</taxon>
        <taxon>Bacteroidota</taxon>
        <taxon>Cytophagia</taxon>
        <taxon>Cytophagales</taxon>
        <taxon>Cyclobacteriaceae</taxon>
        <taxon>Algoriphagus</taxon>
    </lineage>
</organism>
<dbReference type="Proteomes" id="UP000198790">
    <property type="component" value="Unassembled WGS sequence"/>
</dbReference>
<keyword evidence="3 6" id="KW-0418">Kinase</keyword>
<dbReference type="GO" id="GO:0016301">
    <property type="term" value="F:kinase activity"/>
    <property type="evidence" value="ECO:0007669"/>
    <property type="project" value="UniProtKB-KW"/>
</dbReference>
<keyword evidence="4" id="KW-0067">ATP-binding</keyword>
<dbReference type="PROSITE" id="PS50146">
    <property type="entry name" value="DAGK"/>
    <property type="match status" value="1"/>
</dbReference>
<dbReference type="GO" id="GO:0005524">
    <property type="term" value="F:ATP binding"/>
    <property type="evidence" value="ECO:0007669"/>
    <property type="project" value="UniProtKB-KW"/>
</dbReference>
<evidence type="ECO:0000256" key="4">
    <source>
        <dbReference type="ARBA" id="ARBA00022840"/>
    </source>
</evidence>
<dbReference type="PANTHER" id="PTHR12358">
    <property type="entry name" value="SPHINGOSINE KINASE"/>
    <property type="match status" value="1"/>
</dbReference>
<dbReference type="OrthoDB" id="9786026at2"/>
<keyword evidence="2" id="KW-0547">Nucleotide-binding</keyword>
<protein>
    <submittedName>
        <fullName evidence="6">Diacylglycerol kinase family enzyme</fullName>
    </submittedName>
</protein>
<keyword evidence="7" id="KW-1185">Reference proteome</keyword>
<dbReference type="InterPro" id="IPR017438">
    <property type="entry name" value="ATP-NAD_kinase_N"/>
</dbReference>
<dbReference type="Pfam" id="PF00781">
    <property type="entry name" value="DAGK_cat"/>
    <property type="match status" value="1"/>
</dbReference>
<keyword evidence="1" id="KW-0808">Transferase</keyword>
<dbReference type="InterPro" id="IPR016064">
    <property type="entry name" value="NAD/diacylglycerol_kinase_sf"/>
</dbReference>
<name>A0A1I0ZKH8_9BACT</name>
<evidence type="ECO:0000313" key="7">
    <source>
        <dbReference type="Proteomes" id="UP000198790"/>
    </source>
</evidence>
<dbReference type="PANTHER" id="PTHR12358:SF54">
    <property type="entry name" value="SPHINGOSINE KINASE RELATED PROTEIN"/>
    <property type="match status" value="1"/>
</dbReference>
<evidence type="ECO:0000313" key="6">
    <source>
        <dbReference type="EMBL" id="SFB25616.1"/>
    </source>
</evidence>
<dbReference type="InterPro" id="IPR050187">
    <property type="entry name" value="Lipid_Phosphate_FormReg"/>
</dbReference>
<dbReference type="Gene3D" id="3.40.50.10330">
    <property type="entry name" value="Probable inorganic polyphosphate/atp-NAD kinase, domain 1"/>
    <property type="match status" value="1"/>
</dbReference>
<accession>A0A1I0ZKH8</accession>
<dbReference type="RefSeq" id="WP_092896775.1">
    <property type="nucleotide sequence ID" value="NZ_FOKK01000006.1"/>
</dbReference>
<dbReference type="SMART" id="SM00046">
    <property type="entry name" value="DAGKc"/>
    <property type="match status" value="1"/>
</dbReference>
<gene>
    <name evidence="6" type="ORF">SAMN04489723_106133</name>
</gene>
<dbReference type="Pfam" id="PF19279">
    <property type="entry name" value="YegS_C"/>
    <property type="match status" value="1"/>
</dbReference>
<dbReference type="InterPro" id="IPR001206">
    <property type="entry name" value="Diacylglycerol_kinase_cat_dom"/>
</dbReference>
<dbReference type="STRING" id="237018.SAMN04489723_106133"/>
<dbReference type="SUPFAM" id="SSF111331">
    <property type="entry name" value="NAD kinase/diacylglycerol kinase-like"/>
    <property type="match status" value="1"/>
</dbReference>